<keyword evidence="1" id="KW-0472">Membrane</keyword>
<organism evidence="3 7">
    <name type="scientific">Proteus mirabilis</name>
    <dbReference type="NCBI Taxonomy" id="584"/>
    <lineage>
        <taxon>Bacteria</taxon>
        <taxon>Pseudomonadati</taxon>
        <taxon>Pseudomonadota</taxon>
        <taxon>Gammaproteobacteria</taxon>
        <taxon>Enterobacterales</taxon>
        <taxon>Morganellaceae</taxon>
        <taxon>Proteus</taxon>
    </lineage>
</organism>
<dbReference type="AlphaFoldDB" id="A0A1Z1SRC0"/>
<feature type="transmembrane region" description="Helical" evidence="1">
    <location>
        <begin position="126"/>
        <end position="150"/>
    </location>
</feature>
<evidence type="ECO:0000256" key="1">
    <source>
        <dbReference type="SAM" id="Phobius"/>
    </source>
</evidence>
<proteinExistence type="predicted"/>
<dbReference type="EMBL" id="UAUE01000037">
    <property type="protein sequence ID" value="SPZ03748.1"/>
    <property type="molecule type" value="Genomic_DNA"/>
</dbReference>
<name>A0A1Z1SRC0_PROMI</name>
<evidence type="ECO:0000313" key="5">
    <source>
        <dbReference type="Proteomes" id="UP000195540"/>
    </source>
</evidence>
<reference evidence="3" key="3">
    <citation type="submission" date="2023-06" db="EMBL/GenBank/DDBJ databases">
        <authorList>
            <consortium name="Clinical and Environmental Microbiology Branch: Whole genome sequencing antimicrobial resistance pathogens in the healthcare setting"/>
        </authorList>
    </citation>
    <scope>NUCLEOTIDE SEQUENCE</scope>
    <source>
        <strain evidence="3">Microbial</strain>
    </source>
</reference>
<keyword evidence="1" id="KW-0812">Transmembrane</keyword>
<sequence>MYWLNNKFNIIAIIVGVLSIFTILINQSLEREYVQMSPKLEQIVHEKVSSLKKSVVDAIKGKTYQAASIDIEAEQRQKLLNRMEQIKQIGLVLSVLGIIFTAISFIRHENKYSCRIALALNGSILSISLLMYVATSIASIVTILLLIWLLGNIFGFC</sequence>
<evidence type="ECO:0000313" key="3">
    <source>
        <dbReference type="EMBL" id="EKW9777813.1"/>
    </source>
</evidence>
<dbReference type="KEGG" id="pvl:AOB99_14350"/>
<reference evidence="4 6" key="2">
    <citation type="submission" date="2018-06" db="EMBL/GenBank/DDBJ databases">
        <authorList>
            <consortium name="Pathogen Informatics"/>
            <person name="Doyle S."/>
        </authorList>
    </citation>
    <scope>NUCLEOTIDE SEQUENCE [LARGE SCALE GENOMIC DNA]</scope>
    <source>
        <strain evidence="4 6">NCTC10975</strain>
    </source>
</reference>
<dbReference type="EMBL" id="CP021694">
    <property type="protein sequence ID" value="ARX33527.1"/>
    <property type="molecule type" value="Genomic_DNA"/>
</dbReference>
<evidence type="ECO:0000313" key="2">
    <source>
        <dbReference type="EMBL" id="ARX33527.1"/>
    </source>
</evidence>
<accession>A0A1Z1SRC0</accession>
<reference evidence="2 5" key="1">
    <citation type="submission" date="2017-05" db="EMBL/GenBank/DDBJ databases">
        <title>Whole genome sequencing of Proteus mirabilis AR_0155.</title>
        <authorList>
            <person name="Conlan S."/>
            <person name="Thomas P.J."/>
            <person name="Mullikin J."/>
            <person name="Frank K.M."/>
            <person name="Segre J.A."/>
        </authorList>
    </citation>
    <scope>NUCLEOTIDE SEQUENCE [LARGE SCALE GENOMIC DNA]</scope>
    <source>
        <strain evidence="2 5">AR_0155</strain>
    </source>
</reference>
<evidence type="ECO:0000313" key="6">
    <source>
        <dbReference type="Proteomes" id="UP000251485"/>
    </source>
</evidence>
<dbReference type="OrthoDB" id="6538452at2"/>
<gene>
    <name evidence="2" type="ORF">AM402_04955</name>
    <name evidence="4" type="ORF">NCTC10975_05131</name>
    <name evidence="3" type="ORF">PW210_003692</name>
</gene>
<evidence type="ECO:0000313" key="4">
    <source>
        <dbReference type="EMBL" id="SPZ03748.1"/>
    </source>
</evidence>
<dbReference type="Proteomes" id="UP001171165">
    <property type="component" value="Unassembled WGS sequence"/>
</dbReference>
<evidence type="ECO:0008006" key="8">
    <source>
        <dbReference type="Google" id="ProtNLM"/>
    </source>
</evidence>
<feature type="transmembrane region" description="Helical" evidence="1">
    <location>
        <begin position="6"/>
        <end position="26"/>
    </location>
</feature>
<dbReference type="Proteomes" id="UP000195540">
    <property type="component" value="Chromosome"/>
</dbReference>
<dbReference type="Proteomes" id="UP000251485">
    <property type="component" value="Unassembled WGS sequence"/>
</dbReference>
<dbReference type="EMBL" id="ABKSPD020000018">
    <property type="protein sequence ID" value="EKW9777813.1"/>
    <property type="molecule type" value="Genomic_DNA"/>
</dbReference>
<evidence type="ECO:0000313" key="7">
    <source>
        <dbReference type="Proteomes" id="UP001171165"/>
    </source>
</evidence>
<protein>
    <recommendedName>
        <fullName evidence="8">Inner membrane protein</fullName>
    </recommendedName>
</protein>
<dbReference type="RefSeq" id="WP_004249266.1">
    <property type="nucleotide sequence ID" value="NZ_BGKS01000094.1"/>
</dbReference>
<feature type="transmembrane region" description="Helical" evidence="1">
    <location>
        <begin position="86"/>
        <end position="106"/>
    </location>
</feature>
<keyword evidence="1" id="KW-1133">Transmembrane helix</keyword>